<evidence type="ECO:0000259" key="5">
    <source>
        <dbReference type="Pfam" id="PF04349"/>
    </source>
</evidence>
<protein>
    <submittedName>
        <fullName evidence="6">Periplasmic glucan biosynthesis protein MdoG</fullName>
    </submittedName>
</protein>
<dbReference type="SUPFAM" id="SSF74650">
    <property type="entry name" value="Galactose mutarotase-like"/>
    <property type="match status" value="1"/>
</dbReference>
<dbReference type="InterPro" id="IPR007444">
    <property type="entry name" value="Glucan_biosyn_MdoG_C"/>
</dbReference>
<dbReference type="STRING" id="246195.DNO_0625"/>
<dbReference type="AlphaFoldDB" id="A5EVB2"/>
<comment type="subcellular location">
    <subcellularLocation>
        <location evidence="1">Periplasm</location>
    </subcellularLocation>
</comment>
<proteinExistence type="inferred from homology"/>
<dbReference type="OrthoDB" id="335750at2"/>
<accession>A5EVB2</accession>
<dbReference type="KEGG" id="dno:DNO_0625"/>
<keyword evidence="7" id="KW-1185">Reference proteome</keyword>
<dbReference type="Gene3D" id="2.60.40.10">
    <property type="entry name" value="Immunoglobulins"/>
    <property type="match status" value="1"/>
</dbReference>
<evidence type="ECO:0000256" key="3">
    <source>
        <dbReference type="ARBA" id="ARBA00009284"/>
    </source>
</evidence>
<dbReference type="InterPro" id="IPR014438">
    <property type="entry name" value="Glucan_biosyn_MdoG/MdoD"/>
</dbReference>
<dbReference type="Gene3D" id="2.70.98.10">
    <property type="match status" value="1"/>
</dbReference>
<evidence type="ECO:0000256" key="4">
    <source>
        <dbReference type="ARBA" id="ARBA00022764"/>
    </source>
</evidence>
<gene>
    <name evidence="6" type="ordered locus">DNO_0625</name>
</gene>
<dbReference type="UniPathway" id="UPA00637"/>
<comment type="similarity">
    <text evidence="3">Belongs to the OpgD/OpgG family.</text>
</comment>
<comment type="pathway">
    <text evidence="2">Glycan metabolism; osmoregulated periplasmic glucan (OPG) biosynthesis.</text>
</comment>
<dbReference type="Pfam" id="PF04349">
    <property type="entry name" value="MdoG"/>
    <property type="match status" value="1"/>
</dbReference>
<dbReference type="eggNOG" id="COG3131">
    <property type="taxonomic scope" value="Bacteria"/>
</dbReference>
<feature type="domain" description="Glucan biosynthesis periplasmic MdoG C-terminal" evidence="5">
    <location>
        <begin position="36"/>
        <end position="513"/>
    </location>
</feature>
<dbReference type="Proteomes" id="UP000000248">
    <property type="component" value="Chromosome"/>
</dbReference>
<sequence length="516" mass="57961">MNRRKFVASSVVGAAVVGTAGAQTPPVSAPEDRKHSFERVILLAEHLSKSAYQEDKLTLNSAFKDLSYDQYRGIRFRRSADPFASQKLTEFGLDLLPPGRYYQDRVRISIVEKTGESAEIAFNPDFLEFDPNLFVTDNLVFSDDDKAGLSWSGFRLRFPINFAEVADEFVVFQGASYFRAVASDTFYGLSARGLALKTGDPEGEEFPRFSQFWIYRPQAGARSIHIDALLESASVTGAYRFEIFPGLETVFSIKSHLFPRVNLSKYGIAPLTSMYYFSPCRRQRIDDYRHAVHDSDGLAMYTGSGARLWRPLTNPASLQFSAFVDQNPQGFGFLQRARAFADYQDAEARYEKRPSAWIEPLGDWGRGNVSLIEIPADSEFNDNMIAFWNGAQTLEAGKRYAFDYQLLWSKSGPQFSQRAKVIASRIGKAVNNPAAYTVIIDYQFTQKPALETLQFSVTANKGRAINGHVLLLPDEQTVRASFEYYPEKGAAAELQAGIAQNGKSVAETWLYRWQAN</sequence>
<dbReference type="GO" id="GO:0051274">
    <property type="term" value="P:beta-glucan biosynthetic process"/>
    <property type="evidence" value="ECO:0007669"/>
    <property type="project" value="TreeGrafter"/>
</dbReference>
<dbReference type="PIRSF" id="PIRSF006281">
    <property type="entry name" value="MdoG"/>
    <property type="match status" value="1"/>
</dbReference>
<dbReference type="GO" id="GO:0003824">
    <property type="term" value="F:catalytic activity"/>
    <property type="evidence" value="ECO:0007669"/>
    <property type="project" value="InterPro"/>
</dbReference>
<dbReference type="GO" id="GO:0030246">
    <property type="term" value="F:carbohydrate binding"/>
    <property type="evidence" value="ECO:0007669"/>
    <property type="project" value="InterPro"/>
</dbReference>
<dbReference type="InterPro" id="IPR014756">
    <property type="entry name" value="Ig_E-set"/>
</dbReference>
<organism evidence="6 7">
    <name type="scientific">Dichelobacter nodosus (strain VCS1703A)</name>
    <dbReference type="NCBI Taxonomy" id="246195"/>
    <lineage>
        <taxon>Bacteria</taxon>
        <taxon>Pseudomonadati</taxon>
        <taxon>Pseudomonadota</taxon>
        <taxon>Gammaproteobacteria</taxon>
        <taxon>Cardiobacteriales</taxon>
        <taxon>Cardiobacteriaceae</taxon>
        <taxon>Dichelobacter</taxon>
    </lineage>
</organism>
<dbReference type="InterPro" id="IPR011013">
    <property type="entry name" value="Gal_mutarotase_sf_dom"/>
</dbReference>
<evidence type="ECO:0000256" key="1">
    <source>
        <dbReference type="ARBA" id="ARBA00004418"/>
    </source>
</evidence>
<dbReference type="PANTHER" id="PTHR30504">
    <property type="entry name" value="GLUCANS BIOSYNTHESIS PROTEIN"/>
    <property type="match status" value="1"/>
</dbReference>
<dbReference type="HOGENOM" id="CLU_023403_2_0_6"/>
<reference evidence="6 7" key="1">
    <citation type="journal article" date="2007" name="Nat. Biotechnol.">
        <title>Genome sequence and identification of candidate vaccine antigens from the animal pathogen Dichelobacter nodosus.</title>
        <authorList>
            <person name="Myers G.S."/>
            <person name="Parker D."/>
            <person name="Al-Hasani K."/>
            <person name="Kennan R.M."/>
            <person name="Seemann T."/>
            <person name="Ren Q."/>
            <person name="Badger J.H."/>
            <person name="Selengut J.D."/>
            <person name="Deboy R.T."/>
            <person name="Tettelin H."/>
            <person name="Boyce J.D."/>
            <person name="McCarl V.P."/>
            <person name="Han X."/>
            <person name="Nelson W.C."/>
            <person name="Madupu R."/>
            <person name="Mohamoud Y."/>
            <person name="Holley T."/>
            <person name="Fedorova N."/>
            <person name="Khouri H."/>
            <person name="Bottomley S.P."/>
            <person name="Whittington R.J."/>
            <person name="Adler B."/>
            <person name="Songer J.G."/>
            <person name="Rood J.I."/>
            <person name="Paulsen I.T."/>
        </authorList>
    </citation>
    <scope>NUCLEOTIDE SEQUENCE [LARGE SCALE GENOMIC DNA]</scope>
    <source>
        <strain evidence="6 7">VCS1703A</strain>
    </source>
</reference>
<evidence type="ECO:0000256" key="2">
    <source>
        <dbReference type="ARBA" id="ARBA00005001"/>
    </source>
</evidence>
<evidence type="ECO:0000313" key="7">
    <source>
        <dbReference type="Proteomes" id="UP000000248"/>
    </source>
</evidence>
<dbReference type="RefSeq" id="WP_012030958.1">
    <property type="nucleotide sequence ID" value="NC_009446.1"/>
</dbReference>
<dbReference type="EMBL" id="CP000513">
    <property type="protein sequence ID" value="ABQ13400.1"/>
    <property type="molecule type" value="Genomic_DNA"/>
</dbReference>
<dbReference type="InterPro" id="IPR014718">
    <property type="entry name" value="GH-type_carb-bd"/>
</dbReference>
<evidence type="ECO:0000313" key="6">
    <source>
        <dbReference type="EMBL" id="ABQ13400.1"/>
    </source>
</evidence>
<dbReference type="GO" id="GO:0030288">
    <property type="term" value="C:outer membrane-bounded periplasmic space"/>
    <property type="evidence" value="ECO:0007669"/>
    <property type="project" value="TreeGrafter"/>
</dbReference>
<dbReference type="SUPFAM" id="SSF81296">
    <property type="entry name" value="E set domains"/>
    <property type="match status" value="1"/>
</dbReference>
<name>A5EVB2_DICNV</name>
<dbReference type="PANTHER" id="PTHR30504:SF2">
    <property type="entry name" value="GLUCANS BIOSYNTHESIS PROTEIN G"/>
    <property type="match status" value="1"/>
</dbReference>
<dbReference type="InterPro" id="IPR013783">
    <property type="entry name" value="Ig-like_fold"/>
</dbReference>
<keyword evidence="4" id="KW-0574">Periplasm</keyword>